<name>A0A2V3IPY3_9FLOR</name>
<dbReference type="EMBL" id="NBIV01000134">
    <property type="protein sequence ID" value="PXF43190.1"/>
    <property type="molecule type" value="Genomic_DNA"/>
</dbReference>
<evidence type="ECO:0000313" key="2">
    <source>
        <dbReference type="EMBL" id="PXF43190.1"/>
    </source>
</evidence>
<dbReference type="Proteomes" id="UP000247409">
    <property type="component" value="Unassembled WGS sequence"/>
</dbReference>
<dbReference type="AlphaFoldDB" id="A0A2V3IPY3"/>
<gene>
    <name evidence="2" type="ORF">BWQ96_07065</name>
</gene>
<dbReference type="Pfam" id="PF20670">
    <property type="entry name" value="DUF6816"/>
    <property type="match status" value="1"/>
</dbReference>
<reference evidence="2 3" key="1">
    <citation type="journal article" date="2018" name="Mol. Biol. Evol.">
        <title>Analysis of the draft genome of the red seaweed Gracilariopsis chorda provides insights into genome size evolution in Rhodophyta.</title>
        <authorList>
            <person name="Lee J."/>
            <person name="Yang E.C."/>
            <person name="Graf L."/>
            <person name="Yang J.H."/>
            <person name="Qiu H."/>
            <person name="Zel Zion U."/>
            <person name="Chan C.X."/>
            <person name="Stephens T.G."/>
            <person name="Weber A.P.M."/>
            <person name="Boo G.H."/>
            <person name="Boo S.M."/>
            <person name="Kim K.M."/>
            <person name="Shin Y."/>
            <person name="Jung M."/>
            <person name="Lee S.J."/>
            <person name="Yim H.S."/>
            <person name="Lee J.H."/>
            <person name="Bhattacharya D."/>
            <person name="Yoon H.S."/>
        </authorList>
    </citation>
    <scope>NUCLEOTIDE SEQUENCE [LARGE SCALE GENOMIC DNA]</scope>
    <source>
        <strain evidence="2 3">SKKU-2015</strain>
        <tissue evidence="2">Whole body</tissue>
    </source>
</reference>
<dbReference type="InterPro" id="IPR049213">
    <property type="entry name" value="DUF6816"/>
</dbReference>
<organism evidence="2 3">
    <name type="scientific">Gracilariopsis chorda</name>
    <dbReference type="NCBI Taxonomy" id="448386"/>
    <lineage>
        <taxon>Eukaryota</taxon>
        <taxon>Rhodophyta</taxon>
        <taxon>Florideophyceae</taxon>
        <taxon>Rhodymeniophycidae</taxon>
        <taxon>Gracilariales</taxon>
        <taxon>Gracilariaceae</taxon>
        <taxon>Gracilariopsis</taxon>
    </lineage>
</organism>
<accession>A0A2V3IPY3</accession>
<evidence type="ECO:0000313" key="3">
    <source>
        <dbReference type="Proteomes" id="UP000247409"/>
    </source>
</evidence>
<sequence length="284" mass="31611">MAAFVAPATLPSVKRRPTASNAPFMRIRPSRRDVLRSVPAAVIPLLLADSGDIQAELSALASHIPGAGMPDVYYPPFFQGDWLVTRELYAVEMSDGAVEIAAHSMLSGRAIDALRNRIGLRETFPVRFVSHRDHIIADRLFNTRAELGADQVLWDADNPNIISVTWGRAPAKKRIRECKLTKRSFVDAPQGYGTFVSSEYARVVDVPSEDALMSVSKAPSVYGRRRLVRYKVSSVSDSMQPDALDRIVVDYIYPPSPPGAKYSMLLKYRDFLNRPTDSRSRFSP</sequence>
<feature type="domain" description="DUF6816" evidence="1">
    <location>
        <begin position="66"/>
        <end position="275"/>
    </location>
</feature>
<keyword evidence="3" id="KW-1185">Reference proteome</keyword>
<protein>
    <recommendedName>
        <fullName evidence="1">DUF6816 domain-containing protein</fullName>
    </recommendedName>
</protein>
<dbReference type="OrthoDB" id="193356at2759"/>
<proteinExistence type="predicted"/>
<evidence type="ECO:0000259" key="1">
    <source>
        <dbReference type="Pfam" id="PF20670"/>
    </source>
</evidence>
<comment type="caution">
    <text evidence="2">The sequence shown here is derived from an EMBL/GenBank/DDBJ whole genome shotgun (WGS) entry which is preliminary data.</text>
</comment>